<dbReference type="STRING" id="153721.MYP_4916"/>
<dbReference type="InterPro" id="IPR036513">
    <property type="entry name" value="STAS_dom_sf"/>
</dbReference>
<proteinExistence type="inferred from homology"/>
<dbReference type="AlphaFoldDB" id="A0A098LL21"/>
<dbReference type="Pfam" id="PF01740">
    <property type="entry name" value="STAS"/>
    <property type="match status" value="1"/>
</dbReference>
<comment type="similarity">
    <text evidence="1 2">Belongs to the anti-sigma-factor antagonist family.</text>
</comment>
<dbReference type="SUPFAM" id="SSF52091">
    <property type="entry name" value="SpoIIaa-like"/>
    <property type="match status" value="1"/>
</dbReference>
<dbReference type="InterPro" id="IPR002645">
    <property type="entry name" value="STAS_dom"/>
</dbReference>
<dbReference type="PANTHER" id="PTHR33495">
    <property type="entry name" value="ANTI-SIGMA FACTOR ANTAGONIST TM_1081-RELATED-RELATED"/>
    <property type="match status" value="1"/>
</dbReference>
<evidence type="ECO:0000313" key="4">
    <source>
        <dbReference type="EMBL" id="GAL87685.1"/>
    </source>
</evidence>
<comment type="caution">
    <text evidence="4">The sequence shown here is derived from an EMBL/GenBank/DDBJ whole genome shotgun (WGS) entry which is preliminary data.</text>
</comment>
<dbReference type="PROSITE" id="PS50801">
    <property type="entry name" value="STAS"/>
    <property type="match status" value="1"/>
</dbReference>
<evidence type="ECO:0000313" key="5">
    <source>
        <dbReference type="Proteomes" id="UP000030185"/>
    </source>
</evidence>
<evidence type="ECO:0000256" key="2">
    <source>
        <dbReference type="RuleBase" id="RU003749"/>
    </source>
</evidence>
<dbReference type="OrthoDB" id="9796110at2"/>
<evidence type="ECO:0000256" key="1">
    <source>
        <dbReference type="ARBA" id="ARBA00009013"/>
    </source>
</evidence>
<dbReference type="CDD" id="cd07043">
    <property type="entry name" value="STAS_anti-anti-sigma_factors"/>
    <property type="match status" value="1"/>
</dbReference>
<accession>A0A098LL21</accession>
<dbReference type="RefSeq" id="WP_028980209.1">
    <property type="nucleotide sequence ID" value="NZ_BBLT01000015.1"/>
</dbReference>
<evidence type="ECO:0000259" key="3">
    <source>
        <dbReference type="PROSITE" id="PS50801"/>
    </source>
</evidence>
<organism evidence="4 5">
    <name type="scientific">Sporocytophaga myxococcoides</name>
    <dbReference type="NCBI Taxonomy" id="153721"/>
    <lineage>
        <taxon>Bacteria</taxon>
        <taxon>Pseudomonadati</taxon>
        <taxon>Bacteroidota</taxon>
        <taxon>Cytophagia</taxon>
        <taxon>Cytophagales</taxon>
        <taxon>Cytophagaceae</taxon>
        <taxon>Sporocytophaga</taxon>
    </lineage>
</organism>
<feature type="domain" description="STAS" evidence="3">
    <location>
        <begin position="21"/>
        <end position="111"/>
    </location>
</feature>
<dbReference type="EMBL" id="BBLT01000015">
    <property type="protein sequence ID" value="GAL87685.1"/>
    <property type="molecule type" value="Genomic_DNA"/>
</dbReference>
<reference evidence="4 5" key="1">
    <citation type="submission" date="2014-09" db="EMBL/GenBank/DDBJ databases">
        <title>Sporocytophaga myxococcoides PG-01 genome sequencing.</title>
        <authorList>
            <person name="Liu L."/>
            <person name="Gao P.J."/>
            <person name="Chen G.J."/>
            <person name="Wang L.S."/>
        </authorList>
    </citation>
    <scope>NUCLEOTIDE SEQUENCE [LARGE SCALE GENOMIC DNA]</scope>
    <source>
        <strain evidence="4 5">PG-01</strain>
    </source>
</reference>
<dbReference type="GO" id="GO:0043856">
    <property type="term" value="F:anti-sigma factor antagonist activity"/>
    <property type="evidence" value="ECO:0007669"/>
    <property type="project" value="InterPro"/>
</dbReference>
<name>A0A098LL21_9BACT</name>
<protein>
    <recommendedName>
        <fullName evidence="2">Anti-sigma factor antagonist</fullName>
    </recommendedName>
</protein>
<dbReference type="Gene3D" id="3.30.750.24">
    <property type="entry name" value="STAS domain"/>
    <property type="match status" value="1"/>
</dbReference>
<sequence length="127" mass="14309">MKYTIEKTEKYSLVQLHEEKLTSATAPELKSELVKLNAEGSKNIILDMNDVKYVDSSGLSSILVGNRLCDNEQGMFVLTGISDHVMKLIKISHLDNILNLIPTVEESVDAIFMNELEKNLRAENKEE</sequence>
<keyword evidence="5" id="KW-1185">Reference proteome</keyword>
<dbReference type="Proteomes" id="UP000030185">
    <property type="component" value="Unassembled WGS sequence"/>
</dbReference>
<dbReference type="eggNOG" id="COG1366">
    <property type="taxonomic scope" value="Bacteria"/>
</dbReference>
<dbReference type="InterPro" id="IPR003658">
    <property type="entry name" value="Anti-sigma_ant"/>
</dbReference>
<dbReference type="NCBIfam" id="TIGR00377">
    <property type="entry name" value="ant_ant_sig"/>
    <property type="match status" value="1"/>
</dbReference>
<gene>
    <name evidence="4" type="ORF">MYP_4916</name>
</gene>